<feature type="compositionally biased region" description="Polar residues" evidence="8">
    <location>
        <begin position="13"/>
        <end position="30"/>
    </location>
</feature>
<dbReference type="SMART" id="SM00355">
    <property type="entry name" value="ZnF_C2H2"/>
    <property type="match status" value="2"/>
</dbReference>
<dbReference type="AlphaFoldDB" id="A0AAW0MFN2"/>
<evidence type="ECO:0000256" key="1">
    <source>
        <dbReference type="ARBA" id="ARBA00022603"/>
    </source>
</evidence>
<feature type="compositionally biased region" description="Polar residues" evidence="8">
    <location>
        <begin position="276"/>
        <end position="285"/>
    </location>
</feature>
<evidence type="ECO:0000256" key="2">
    <source>
        <dbReference type="ARBA" id="ARBA00022679"/>
    </source>
</evidence>
<evidence type="ECO:0000256" key="6">
    <source>
        <dbReference type="ARBA" id="ARBA00022884"/>
    </source>
</evidence>
<feature type="domain" description="C2H2-type" evidence="9">
    <location>
        <begin position="130"/>
        <end position="157"/>
    </location>
</feature>
<comment type="caution">
    <text evidence="10">The sequence shown here is derived from an EMBL/GenBank/DDBJ whole genome shotgun (WGS) entry which is preliminary data.</text>
</comment>
<evidence type="ECO:0000259" key="9">
    <source>
        <dbReference type="PROSITE" id="PS50157"/>
    </source>
</evidence>
<keyword evidence="2" id="KW-0808">Transferase</keyword>
<keyword evidence="1" id="KW-0489">Methyltransferase</keyword>
<dbReference type="PANTHER" id="PTHR10631">
    <property type="entry name" value="N 2 ,N 2 -DIMETHYLGUANOSINE TRNA METHYLTRANSFERASE"/>
    <property type="match status" value="1"/>
</dbReference>
<evidence type="ECO:0000313" key="10">
    <source>
        <dbReference type="EMBL" id="KAK7879262.1"/>
    </source>
</evidence>
<keyword evidence="11" id="KW-1185">Reference proteome</keyword>
<feature type="compositionally biased region" description="Basic and acidic residues" evidence="8">
    <location>
        <begin position="1"/>
        <end position="12"/>
    </location>
</feature>
<keyword evidence="5" id="KW-0862">Zinc</keyword>
<dbReference type="GO" id="GO:0005634">
    <property type="term" value="C:nucleus"/>
    <property type="evidence" value="ECO:0007669"/>
    <property type="project" value="TreeGrafter"/>
</dbReference>
<reference evidence="11" key="1">
    <citation type="submission" date="2024-04" db="EMBL/GenBank/DDBJ databases">
        <title>Salinicola lusitanus LLJ914,a marine bacterium isolated from the Okinawa Trough.</title>
        <authorList>
            <person name="Li J."/>
        </authorList>
    </citation>
    <scope>NUCLEOTIDE SEQUENCE [LARGE SCALE GENOMIC DNA]</scope>
</reference>
<dbReference type="GO" id="GO:0002940">
    <property type="term" value="P:tRNA N2-guanine methylation"/>
    <property type="evidence" value="ECO:0007669"/>
    <property type="project" value="TreeGrafter"/>
</dbReference>
<dbReference type="GO" id="GO:0008270">
    <property type="term" value="F:zinc ion binding"/>
    <property type="evidence" value="ECO:0007669"/>
    <property type="project" value="UniProtKB-KW"/>
</dbReference>
<name>A0AAW0MFN2_9GOBI</name>
<keyword evidence="7" id="KW-0863">Zinc-finger</keyword>
<dbReference type="PANTHER" id="PTHR10631:SF1">
    <property type="entry name" value="TRMT1-LIKE PROTEIN"/>
    <property type="match status" value="1"/>
</dbReference>
<dbReference type="PROSITE" id="PS00028">
    <property type="entry name" value="ZINC_FINGER_C2H2_1"/>
    <property type="match status" value="1"/>
</dbReference>
<evidence type="ECO:0000256" key="5">
    <source>
        <dbReference type="ARBA" id="ARBA00022833"/>
    </source>
</evidence>
<evidence type="ECO:0000256" key="8">
    <source>
        <dbReference type="SAM" id="MobiDB-lite"/>
    </source>
</evidence>
<dbReference type="InterPro" id="IPR013087">
    <property type="entry name" value="Znf_C2H2_type"/>
</dbReference>
<feature type="region of interest" description="Disordered" evidence="8">
    <location>
        <begin position="276"/>
        <end position="298"/>
    </location>
</feature>
<keyword evidence="6" id="KW-0694">RNA-binding</keyword>
<accession>A0AAW0MFN2</accession>
<keyword evidence="7" id="KW-0479">Metal-binding</keyword>
<dbReference type="GO" id="GO:0003723">
    <property type="term" value="F:RNA binding"/>
    <property type="evidence" value="ECO:0007669"/>
    <property type="project" value="UniProtKB-KW"/>
</dbReference>
<evidence type="ECO:0000256" key="7">
    <source>
        <dbReference type="PROSITE-ProRule" id="PRU00042"/>
    </source>
</evidence>
<keyword evidence="4" id="KW-0819">tRNA processing</keyword>
<evidence type="ECO:0000256" key="4">
    <source>
        <dbReference type="ARBA" id="ARBA00022694"/>
    </source>
</evidence>
<dbReference type="Proteomes" id="UP001460270">
    <property type="component" value="Unassembled WGS sequence"/>
</dbReference>
<keyword evidence="3" id="KW-0949">S-adenosyl-L-methionine</keyword>
<protein>
    <recommendedName>
        <fullName evidence="9">C2H2-type domain-containing protein</fullName>
    </recommendedName>
</protein>
<proteinExistence type="predicted"/>
<dbReference type="PROSITE" id="PS50157">
    <property type="entry name" value="ZINC_FINGER_C2H2_2"/>
    <property type="match status" value="1"/>
</dbReference>
<feature type="compositionally biased region" description="Basic and acidic residues" evidence="8">
    <location>
        <begin position="32"/>
        <end position="44"/>
    </location>
</feature>
<evidence type="ECO:0000313" key="11">
    <source>
        <dbReference type="Proteomes" id="UP001460270"/>
    </source>
</evidence>
<sequence>MAAEAHFEEGEMKQSSGADQTLGQTHVDQTTSDDKPSTSTERHISIQSRIEDLEALVDLNGAGRKACPLCPEEKFKSCYSHKLRRHLQNLHWKVYVDFQGQRMCICHLPCRTLKPSSSSDQSVSRHVAHYHCVVCSGTIARKTDMISHLKRHTNKGETQASYSLDQDQDQDQDQEPAPSGQTLEIMKELGTNVQLLPNHSTPQKSDTYFSRKMKTNRQLVFCSLAALAEDRSPLDCLDAFGATETPPPAEDKDLSRCRTRASDSDSEELIFIPVSSHSTQTSQSLRPVPEAGPGLRSFRTTSSVSAEMILELKPDTLW</sequence>
<gene>
    <name evidence="10" type="ORF">WMY93_033956</name>
</gene>
<feature type="region of interest" description="Disordered" evidence="8">
    <location>
        <begin position="1"/>
        <end position="44"/>
    </location>
</feature>
<dbReference type="InterPro" id="IPR002905">
    <property type="entry name" value="Trm1"/>
</dbReference>
<dbReference type="EMBL" id="JBBPFD010000303">
    <property type="protein sequence ID" value="KAK7879262.1"/>
    <property type="molecule type" value="Genomic_DNA"/>
</dbReference>
<dbReference type="GO" id="GO:0016423">
    <property type="term" value="F:tRNA (guanine) methyltransferase activity"/>
    <property type="evidence" value="ECO:0007669"/>
    <property type="project" value="InterPro"/>
</dbReference>
<feature type="region of interest" description="Disordered" evidence="8">
    <location>
        <begin position="153"/>
        <end position="179"/>
    </location>
</feature>
<organism evidence="10 11">
    <name type="scientific">Mugilogobius chulae</name>
    <name type="common">yellowstripe goby</name>
    <dbReference type="NCBI Taxonomy" id="88201"/>
    <lineage>
        <taxon>Eukaryota</taxon>
        <taxon>Metazoa</taxon>
        <taxon>Chordata</taxon>
        <taxon>Craniata</taxon>
        <taxon>Vertebrata</taxon>
        <taxon>Euteleostomi</taxon>
        <taxon>Actinopterygii</taxon>
        <taxon>Neopterygii</taxon>
        <taxon>Teleostei</taxon>
        <taxon>Neoteleostei</taxon>
        <taxon>Acanthomorphata</taxon>
        <taxon>Gobiaria</taxon>
        <taxon>Gobiiformes</taxon>
        <taxon>Gobioidei</taxon>
        <taxon>Gobiidae</taxon>
        <taxon>Gobionellinae</taxon>
        <taxon>Mugilogobius</taxon>
    </lineage>
</organism>
<evidence type="ECO:0000256" key="3">
    <source>
        <dbReference type="ARBA" id="ARBA00022691"/>
    </source>
</evidence>